<dbReference type="InterPro" id="IPR001128">
    <property type="entry name" value="Cyt_P450"/>
</dbReference>
<protein>
    <submittedName>
        <fullName evidence="3">Cytochrome P450</fullName>
    </submittedName>
</protein>
<keyword evidence="2" id="KW-0560">Oxidoreductase</keyword>
<dbReference type="SUPFAM" id="SSF48264">
    <property type="entry name" value="Cytochrome P450"/>
    <property type="match status" value="1"/>
</dbReference>
<dbReference type="InterPro" id="IPR017972">
    <property type="entry name" value="Cyt_P450_CS"/>
</dbReference>
<evidence type="ECO:0000256" key="2">
    <source>
        <dbReference type="RuleBase" id="RU000461"/>
    </source>
</evidence>
<comment type="similarity">
    <text evidence="1 2">Belongs to the cytochrome P450 family.</text>
</comment>
<dbReference type="EMBL" id="JAZBJO010000047">
    <property type="protein sequence ID" value="MEE4598362.1"/>
    <property type="molecule type" value="Genomic_DNA"/>
</dbReference>
<keyword evidence="2" id="KW-0349">Heme</keyword>
<accession>A0ABU7QAD6</accession>
<reference evidence="3 4" key="1">
    <citation type="submission" date="2023-11" db="EMBL/GenBank/DDBJ databases">
        <title>30 novel species of actinomycetes from the DSMZ collection.</title>
        <authorList>
            <person name="Nouioui I."/>
        </authorList>
    </citation>
    <scope>NUCLEOTIDE SEQUENCE [LARGE SCALE GENOMIC DNA]</scope>
    <source>
        <strain evidence="3 4">DSM 41524</strain>
    </source>
</reference>
<dbReference type="CDD" id="cd11030">
    <property type="entry name" value="CYP105-like"/>
    <property type="match status" value="1"/>
</dbReference>
<evidence type="ECO:0000313" key="4">
    <source>
        <dbReference type="Proteomes" id="UP001354709"/>
    </source>
</evidence>
<keyword evidence="2" id="KW-0479">Metal-binding</keyword>
<evidence type="ECO:0000313" key="3">
    <source>
        <dbReference type="EMBL" id="MEE4598362.1"/>
    </source>
</evidence>
<dbReference type="PANTHER" id="PTHR46696">
    <property type="entry name" value="P450, PUTATIVE (EUROFUNG)-RELATED"/>
    <property type="match status" value="1"/>
</dbReference>
<dbReference type="PANTHER" id="PTHR46696:SF1">
    <property type="entry name" value="CYTOCHROME P450 YJIB-RELATED"/>
    <property type="match status" value="1"/>
</dbReference>
<dbReference type="Gene3D" id="1.10.630.10">
    <property type="entry name" value="Cytochrome P450"/>
    <property type="match status" value="1"/>
</dbReference>
<proteinExistence type="inferred from homology"/>
<dbReference type="PRINTS" id="PR00359">
    <property type="entry name" value="BP450"/>
</dbReference>
<dbReference type="RefSeq" id="WP_138911973.1">
    <property type="nucleotide sequence ID" value="NZ_JAZBJO010000047.1"/>
</dbReference>
<dbReference type="PRINTS" id="PR00385">
    <property type="entry name" value="P450"/>
</dbReference>
<evidence type="ECO:0000256" key="1">
    <source>
        <dbReference type="ARBA" id="ARBA00010617"/>
    </source>
</evidence>
<dbReference type="InterPro" id="IPR036396">
    <property type="entry name" value="Cyt_P450_sf"/>
</dbReference>
<dbReference type="PROSITE" id="PS00086">
    <property type="entry name" value="CYTOCHROME_P450"/>
    <property type="match status" value="1"/>
</dbReference>
<organism evidence="3 4">
    <name type="scientific">Streptomyces asiaticus subsp. ignotus</name>
    <dbReference type="NCBI Taxonomy" id="3098222"/>
    <lineage>
        <taxon>Bacteria</taxon>
        <taxon>Bacillati</taxon>
        <taxon>Actinomycetota</taxon>
        <taxon>Actinomycetes</taxon>
        <taxon>Kitasatosporales</taxon>
        <taxon>Streptomycetaceae</taxon>
        <taxon>Streptomyces</taxon>
        <taxon>Streptomyces violaceusniger group</taxon>
    </lineage>
</organism>
<keyword evidence="4" id="KW-1185">Reference proteome</keyword>
<sequence length="397" mass="44373">MSEVDVQIPDWPLQRTCPFSPPPAYKELRQGPPRLVRHRGGLAWLISRHEDVREALADPRMSSDDQQPNFPHRILLPPWPRVNSFWRMDQPEHGRLRHMAMPEFTARRTRELRPRVQDLVDELLDAMAEMPQPVDFAQAFAVQLPCLVIARIFGVPDGDIAFFKEQTGLILAQDRGPEAPLAAYEAMSEYLGDLTRRKAKEPGDDLISRLVHDYQNKGLLTHDDLVGIVRLMIIAGHETTANLLGLTVLALLSHPDQLAELTADPGIAPKVVEEALRYWSISQDNIVRVAADDLVIGGARVAKGDGVIISIPSANHDERFFPDPELFDIHRDTKNHVAFGLGPHYCPGAPLARLELELALPALFARFPGLRLAVDVDDLSFREGALVYAVDGLLLSW</sequence>
<name>A0ABU7QAD6_9ACTN</name>
<keyword evidence="2" id="KW-0503">Monooxygenase</keyword>
<gene>
    <name evidence="3" type="ORF">V2J94_42110</name>
</gene>
<dbReference type="Pfam" id="PF00067">
    <property type="entry name" value="p450"/>
    <property type="match status" value="1"/>
</dbReference>
<keyword evidence="2" id="KW-0408">Iron</keyword>
<comment type="caution">
    <text evidence="3">The sequence shown here is derived from an EMBL/GenBank/DDBJ whole genome shotgun (WGS) entry which is preliminary data.</text>
</comment>
<dbReference type="Proteomes" id="UP001354709">
    <property type="component" value="Unassembled WGS sequence"/>
</dbReference>
<dbReference type="InterPro" id="IPR002397">
    <property type="entry name" value="Cyt_P450_B"/>
</dbReference>